<gene>
    <name evidence="1" type="ORF">CLPUN_39120</name>
</gene>
<organism evidence="1 2">
    <name type="scientific">Clostridium puniceum</name>
    <dbReference type="NCBI Taxonomy" id="29367"/>
    <lineage>
        <taxon>Bacteria</taxon>
        <taxon>Bacillati</taxon>
        <taxon>Bacillota</taxon>
        <taxon>Clostridia</taxon>
        <taxon>Eubacteriales</taxon>
        <taxon>Clostridiaceae</taxon>
        <taxon>Clostridium</taxon>
    </lineage>
</organism>
<dbReference type="OrthoDB" id="1935784at2"/>
<accession>A0A1S8T9Z8</accession>
<sequence>MEENKIEILRDKLHEAIENYGRDSPEALKISRELDKYIVKDMKERKK</sequence>
<keyword evidence="2" id="KW-1185">Reference proteome</keyword>
<evidence type="ECO:0000313" key="1">
    <source>
        <dbReference type="EMBL" id="OOM74459.1"/>
    </source>
</evidence>
<dbReference type="InterPro" id="IPR037208">
    <property type="entry name" value="Spo0E-like_sf"/>
</dbReference>
<dbReference type="Pfam" id="PF09388">
    <property type="entry name" value="SpoOE-like"/>
    <property type="match status" value="1"/>
</dbReference>
<protein>
    <submittedName>
        <fullName evidence="1">Spo0E like sporulation regulatory protein</fullName>
    </submittedName>
</protein>
<dbReference type="RefSeq" id="WP_143329087.1">
    <property type="nucleotide sequence ID" value="NZ_LZZM01000199.1"/>
</dbReference>
<evidence type="ECO:0000313" key="2">
    <source>
        <dbReference type="Proteomes" id="UP000190890"/>
    </source>
</evidence>
<proteinExistence type="predicted"/>
<dbReference type="SUPFAM" id="SSF140500">
    <property type="entry name" value="BAS1536-like"/>
    <property type="match status" value="1"/>
</dbReference>
<dbReference type="Gene3D" id="4.10.280.10">
    <property type="entry name" value="Helix-loop-helix DNA-binding domain"/>
    <property type="match status" value="1"/>
</dbReference>
<dbReference type="Proteomes" id="UP000190890">
    <property type="component" value="Unassembled WGS sequence"/>
</dbReference>
<dbReference type="AlphaFoldDB" id="A0A1S8T9Z8"/>
<dbReference type="InterPro" id="IPR036638">
    <property type="entry name" value="HLH_DNA-bd_sf"/>
</dbReference>
<reference evidence="1 2" key="1">
    <citation type="submission" date="2016-05" db="EMBL/GenBank/DDBJ databases">
        <title>Microbial solvent formation.</title>
        <authorList>
            <person name="Poehlein A."/>
            <person name="Montoya Solano J.D."/>
            <person name="Flitsch S."/>
            <person name="Krabben P."/>
            <person name="Duerre P."/>
            <person name="Daniel R."/>
        </authorList>
    </citation>
    <scope>NUCLEOTIDE SEQUENCE [LARGE SCALE GENOMIC DNA]</scope>
    <source>
        <strain evidence="1 2">DSM 2619</strain>
    </source>
</reference>
<comment type="caution">
    <text evidence="1">The sequence shown here is derived from an EMBL/GenBank/DDBJ whole genome shotgun (WGS) entry which is preliminary data.</text>
</comment>
<name>A0A1S8T9Z8_9CLOT</name>
<dbReference type="GO" id="GO:0043937">
    <property type="term" value="P:regulation of sporulation"/>
    <property type="evidence" value="ECO:0007669"/>
    <property type="project" value="InterPro"/>
</dbReference>
<dbReference type="GO" id="GO:0046983">
    <property type="term" value="F:protein dimerization activity"/>
    <property type="evidence" value="ECO:0007669"/>
    <property type="project" value="InterPro"/>
</dbReference>
<dbReference type="EMBL" id="LZZM01000199">
    <property type="protein sequence ID" value="OOM74459.1"/>
    <property type="molecule type" value="Genomic_DNA"/>
</dbReference>
<dbReference type="InterPro" id="IPR018540">
    <property type="entry name" value="Spo0E-like"/>
</dbReference>